<dbReference type="PROSITE" id="PS50085">
    <property type="entry name" value="RAPGAP"/>
    <property type="match status" value="1"/>
</dbReference>
<dbReference type="GO" id="GO:0005737">
    <property type="term" value="C:cytoplasm"/>
    <property type="evidence" value="ECO:0007669"/>
    <property type="project" value="TreeGrafter"/>
</dbReference>
<feature type="compositionally biased region" description="Polar residues" evidence="3">
    <location>
        <begin position="766"/>
        <end position="775"/>
    </location>
</feature>
<evidence type="ECO:0000313" key="6">
    <source>
        <dbReference type="Proteomes" id="UP000070444"/>
    </source>
</evidence>
<dbReference type="STRING" id="796925.A0A137NXZ2"/>
<reference evidence="5 6" key="1">
    <citation type="journal article" date="2015" name="Genome Biol. Evol.">
        <title>Phylogenomic analyses indicate that early fungi evolved digesting cell walls of algal ancestors of land plants.</title>
        <authorList>
            <person name="Chang Y."/>
            <person name="Wang S."/>
            <person name="Sekimoto S."/>
            <person name="Aerts A.L."/>
            <person name="Choi C."/>
            <person name="Clum A."/>
            <person name="LaButti K.M."/>
            <person name="Lindquist E.A."/>
            <person name="Yee Ngan C."/>
            <person name="Ohm R.A."/>
            <person name="Salamov A.A."/>
            <person name="Grigoriev I.V."/>
            <person name="Spatafora J.W."/>
            <person name="Berbee M.L."/>
        </authorList>
    </citation>
    <scope>NUCLEOTIDE SEQUENCE [LARGE SCALE GENOMIC DNA]</scope>
    <source>
        <strain evidence="5 6">NRRL 28638</strain>
    </source>
</reference>
<feature type="compositionally biased region" description="Polar residues" evidence="3">
    <location>
        <begin position="657"/>
        <end position="676"/>
    </location>
</feature>
<evidence type="ECO:0000259" key="4">
    <source>
        <dbReference type="PROSITE" id="PS50085"/>
    </source>
</evidence>
<keyword evidence="6" id="KW-1185">Reference proteome</keyword>
<feature type="region of interest" description="Disordered" evidence="3">
    <location>
        <begin position="766"/>
        <end position="791"/>
    </location>
</feature>
<evidence type="ECO:0000313" key="5">
    <source>
        <dbReference type="EMBL" id="KXN67743.1"/>
    </source>
</evidence>
<dbReference type="Pfam" id="PF20412">
    <property type="entry name" value="RALGAPB_N"/>
    <property type="match status" value="1"/>
</dbReference>
<feature type="region of interest" description="Disordered" evidence="3">
    <location>
        <begin position="1"/>
        <end position="29"/>
    </location>
</feature>
<sequence length="1687" mass="189951">MDKKIQNLIPKLRTTSADNSSTSSSNSHAPKFSINSNLFNDNQVLPASSSTWSLTDKNGLPDIDIPDFFQQYPDEIFDTVVGMFVRQVNKIRDKGVTSINTKEMYTMFKTFPLFKKIFLFLPYKIREGWQESKFTAVLTQLLHFGNHPRLRLEGFQLLLIWLSILKEPRSSPIWLYRNAIPLDAYAIDTLDNTALGSNVDLVSEMGYSNIDQELIHANDRTPLLPRQIPHSFADSNILFEAAISHIIQLAFIAAGISLPSHVSSQNNESPWNNPFPPSEYYVCMGMDGANQAAKFMYELLLAYYLTKLFPKVVEKYDTNPSIKPGPAKCAPSILLILIKFLVQNCVDDGSKMIGLTSSSLQIVPSPSCPILKRIIFSSEISRSFIFEILEQGLNLIPYGFSDRCMQIVKGCIILIQTWLFSDESEKPIFLRKNNDRNSANTSNINVGDNIIQLINLVSKSIDWSVINYTDEHRVYHPDNSPKPIIESVNQVTQKYCELTELQAMCYTEIISLLQGVVANHQDIFDYDVISESCQALLNIAKHLTNILTTNPSVVINYVGGQPFNSRWFHNTVESLFRALFHSWSSAKIKDREMWIQFQKIAIQSTLMSQVASQWSIVMKKVTHILASQLFGLSTDYNSSNLHDLMSYGTRRKAKSGLRSSNSVSRLRKQNQPNGGDTRTAEPMTRVTSGPAILTESTSISSTSFLSSRKKKANLSSVSKRDAGVTISEPSAFIHNDDLTSNLPTQSKDGFELFSSYYKTIVAPSLPRSSVSSTHSGGPGLESTPSIDSRLSDSNINEPIVVGTKAGVYTYRFSTSPKSQIDLHLTSWNEEEAVFIWKNILSCLGDINSIKEPNYHSIAIQTVVLVYDALENVRSYKAHSGPPVPCSFEMAIWIIYAVDLPALYNDGRLLAYEWMCRAISNRQPNQKILNAYNPSFYRQLLKGLSRQNFQLFEIILKNTTLMFSRILPGVNVLAPAFIVAIRGMLIDQNKGDNAPKVLEIHRQLALTILTSMIHLPYHFSGLQFPLLSYKLLMQGDSPKMIHVNEIKNHILFILLKLVESDEWSHHSEKYPSTYAIILNALTLQISYEMLHTKTPHLRSIRQCLTSVLDQLYSNQPSVVNVAIDCIEYLTCLIKDFYSLDHTVLTAILEDIAGALNVHLNLYSPQTHSEQIRAITRLFTALTEWLLAIPPECVLAQELINLMASIFDRGMRQEHIQESPTMNEDHLLAKLQKTLSKYIINDTAYTSLNHLLAFFGNHREFHGGMDAERNFLGKYQWEFNSINVLKPAVSNSEEDFQELKYEFIGDINNGHHLELPTQSSMLSKDSKAESTASEDDPYQHPQNIEDVMNYIEKAFSVSQPDWIYQQPDFTDSEPVDLSPLDSIPSTPQTPSLRMSKPPRSPYLDLNAIENPSVSSKFVLYRTLFSSFGLTSPSQFRNGNLVPLQNGPALIRDLKALDRKPNREVIKIALIYVKPGQTSEEEILQNSTRSDLYDKFCLSLGKEILLSEHTGYLGGLEKSAGNDTTSIYYVSPSIEIMFHEVTRMPTDPNDSTQLKKKRHVGNDPVHIVWNESRGDYNPQTIGGDFGNVQIIVSPLPGGKSFDIRVYKDEQSSLFGPLMGPGIVVSDILAPDLVRSTAIAAYRTVLHHSVGHGHTVINPTMYRARDIETFIRKHPASVNSDVENSKVYGFN</sequence>
<dbReference type="PANTHER" id="PTHR10063">
    <property type="entry name" value="TUBERIN"/>
    <property type="match status" value="1"/>
</dbReference>
<dbReference type="GO" id="GO:0005096">
    <property type="term" value="F:GTPase activator activity"/>
    <property type="evidence" value="ECO:0007669"/>
    <property type="project" value="UniProtKB-KW"/>
</dbReference>
<dbReference type="InterPro" id="IPR035974">
    <property type="entry name" value="Rap/Ran-GAP_sf"/>
</dbReference>
<feature type="region of interest" description="Disordered" evidence="3">
    <location>
        <begin position="652"/>
        <end position="685"/>
    </location>
</feature>
<dbReference type="InterPro" id="IPR000331">
    <property type="entry name" value="Rap/Ran_GAP_dom"/>
</dbReference>
<feature type="compositionally biased region" description="Polar residues" evidence="3">
    <location>
        <begin position="782"/>
        <end position="791"/>
    </location>
</feature>
<proteinExistence type="predicted"/>
<evidence type="ECO:0000256" key="3">
    <source>
        <dbReference type="SAM" id="MobiDB-lite"/>
    </source>
</evidence>
<dbReference type="InterPro" id="IPR046859">
    <property type="entry name" value="RGPA/RALGAPB_N"/>
</dbReference>
<organism evidence="5 6">
    <name type="scientific">Conidiobolus coronatus (strain ATCC 28846 / CBS 209.66 / NRRL 28638)</name>
    <name type="common">Delacroixia coronata</name>
    <dbReference type="NCBI Taxonomy" id="796925"/>
    <lineage>
        <taxon>Eukaryota</taxon>
        <taxon>Fungi</taxon>
        <taxon>Fungi incertae sedis</taxon>
        <taxon>Zoopagomycota</taxon>
        <taxon>Entomophthoromycotina</taxon>
        <taxon>Entomophthoromycetes</taxon>
        <taxon>Entomophthorales</taxon>
        <taxon>Ancylistaceae</taxon>
        <taxon>Conidiobolus</taxon>
    </lineage>
</organism>
<dbReference type="EMBL" id="KQ964615">
    <property type="protein sequence ID" value="KXN67743.1"/>
    <property type="molecule type" value="Genomic_DNA"/>
</dbReference>
<feature type="compositionally biased region" description="Low complexity" evidence="3">
    <location>
        <begin position="14"/>
        <end position="27"/>
    </location>
</feature>
<evidence type="ECO:0000256" key="2">
    <source>
        <dbReference type="ARBA" id="ARBA00022553"/>
    </source>
</evidence>
<dbReference type="Proteomes" id="UP000070444">
    <property type="component" value="Unassembled WGS sequence"/>
</dbReference>
<name>A0A137NXZ2_CONC2</name>
<dbReference type="OrthoDB" id="19311at2759"/>
<keyword evidence="2" id="KW-0597">Phosphoprotein</keyword>
<dbReference type="OMA" id="ELMRNGW"/>
<dbReference type="PANTHER" id="PTHR10063:SF11">
    <property type="entry name" value="RHO GTPASE-ACTIVATING PROTEIN CG5521-RELATED"/>
    <property type="match status" value="1"/>
</dbReference>
<dbReference type="GO" id="GO:0051056">
    <property type="term" value="P:regulation of small GTPase mediated signal transduction"/>
    <property type="evidence" value="ECO:0007669"/>
    <property type="project" value="InterPro"/>
</dbReference>
<keyword evidence="1" id="KW-0343">GTPase activation</keyword>
<dbReference type="SUPFAM" id="SSF111347">
    <property type="entry name" value="Rap/Ran-GAP"/>
    <property type="match status" value="1"/>
</dbReference>
<dbReference type="GO" id="GO:0005634">
    <property type="term" value="C:nucleus"/>
    <property type="evidence" value="ECO:0007669"/>
    <property type="project" value="InterPro"/>
</dbReference>
<dbReference type="Pfam" id="PF02145">
    <property type="entry name" value="Rap_GAP"/>
    <property type="match status" value="1"/>
</dbReference>
<dbReference type="InterPro" id="IPR027107">
    <property type="entry name" value="Tuberin/Ral-act_asu"/>
</dbReference>
<feature type="compositionally biased region" description="Polar residues" evidence="3">
    <location>
        <begin position="1381"/>
        <end position="1390"/>
    </location>
</feature>
<gene>
    <name evidence="5" type="ORF">CONCODRAFT_10127</name>
</gene>
<protein>
    <recommendedName>
        <fullName evidence="4">Rap-GAP domain-containing protein</fullName>
    </recommendedName>
</protein>
<accession>A0A137NXZ2</accession>
<evidence type="ECO:0000256" key="1">
    <source>
        <dbReference type="ARBA" id="ARBA00022468"/>
    </source>
</evidence>
<feature type="domain" description="Rap-GAP" evidence="4">
    <location>
        <begin position="1451"/>
        <end position="1681"/>
    </location>
</feature>
<feature type="region of interest" description="Disordered" evidence="3">
    <location>
        <begin position="1318"/>
        <end position="1339"/>
    </location>
</feature>
<dbReference type="FunFam" id="3.40.50.11210:FF:000001">
    <property type="entry name" value="Ral GTPase-activating protein subunit alpha-1 isoform 1"/>
    <property type="match status" value="1"/>
</dbReference>
<dbReference type="Gene3D" id="3.40.50.11210">
    <property type="entry name" value="Rap/Ran-GAP"/>
    <property type="match status" value="1"/>
</dbReference>
<feature type="region of interest" description="Disordered" evidence="3">
    <location>
        <begin position="1371"/>
        <end position="1395"/>
    </location>
</feature>